<name>C9L6R1_BLAHA</name>
<proteinExistence type="predicted"/>
<gene>
    <name evidence="1" type="ORF">BLAHAN_05072</name>
</gene>
<dbReference type="HOGENOM" id="CLU_1173637_0_0_9"/>
<accession>C9L6R1</accession>
<dbReference type="AlphaFoldDB" id="C9L6R1"/>
<dbReference type="STRING" id="537007.BLAHAN_05072"/>
<reference evidence="1" key="1">
    <citation type="submission" date="2009-09" db="EMBL/GenBank/DDBJ databases">
        <authorList>
            <person name="Weinstock G."/>
            <person name="Sodergren E."/>
            <person name="Clifton S."/>
            <person name="Fulton L."/>
            <person name="Fulton B."/>
            <person name="Courtney L."/>
            <person name="Fronick C."/>
            <person name="Harrison M."/>
            <person name="Strong C."/>
            <person name="Farmer C."/>
            <person name="Delahaunty K."/>
            <person name="Markovic C."/>
            <person name="Hall O."/>
            <person name="Minx P."/>
            <person name="Tomlinson C."/>
            <person name="Mitreva M."/>
            <person name="Nelson J."/>
            <person name="Hou S."/>
            <person name="Wollam A."/>
            <person name="Pepin K.H."/>
            <person name="Johnson M."/>
            <person name="Bhonagiri V."/>
            <person name="Nash W.E."/>
            <person name="Warren W."/>
            <person name="Chinwalla A."/>
            <person name="Mardis E.R."/>
            <person name="Wilson R.K."/>
        </authorList>
    </citation>
    <scope>NUCLEOTIDE SEQUENCE [LARGE SCALE GENOMIC DNA]</scope>
    <source>
        <strain evidence="1">DSM 20583</strain>
    </source>
</reference>
<evidence type="ECO:0000313" key="2">
    <source>
        <dbReference type="Proteomes" id="UP000003755"/>
    </source>
</evidence>
<comment type="caution">
    <text evidence="1">The sequence shown here is derived from an EMBL/GenBank/DDBJ whole genome shotgun (WGS) entry which is preliminary data.</text>
</comment>
<dbReference type="KEGG" id="bhan:CGC63_11245"/>
<keyword evidence="2" id="KW-1185">Reference proteome</keyword>
<organism evidence="1 2">
    <name type="scientific">Blautia hansenii DSM 20583</name>
    <dbReference type="NCBI Taxonomy" id="537007"/>
    <lineage>
        <taxon>Bacteria</taxon>
        <taxon>Bacillati</taxon>
        <taxon>Bacillota</taxon>
        <taxon>Clostridia</taxon>
        <taxon>Lachnospirales</taxon>
        <taxon>Lachnospiraceae</taxon>
        <taxon>Blautia</taxon>
    </lineage>
</organism>
<dbReference type="Proteomes" id="UP000003755">
    <property type="component" value="Unassembled WGS sequence"/>
</dbReference>
<dbReference type="PROSITE" id="PS51257">
    <property type="entry name" value="PROKAR_LIPOPROTEIN"/>
    <property type="match status" value="1"/>
</dbReference>
<dbReference type="EMBL" id="ABYU02000012">
    <property type="protein sequence ID" value="EEX22105.1"/>
    <property type="molecule type" value="Genomic_DNA"/>
</dbReference>
<evidence type="ECO:0000313" key="1">
    <source>
        <dbReference type="EMBL" id="EEX22105.1"/>
    </source>
</evidence>
<sequence>MYWKEIEMLKKLICFMALITFCAFSGCSESSQNENIELEDAPWGITMEDVFETYGVNKDTVENLIENKNDSYFALENGQEMFGEKTSQIYFSFVDASFSGKPQQLYEIRVVYPDDADMEQVLKKMKKDFGKTVPNISLYSLLSMAVSEYEEKENAAYWTSQSLKEVVPKENAEEYKRMWENFQQGLNAENWDEFSEKSHLTYGIYAGGKDAVPMFEKNGICLFAGNLILHNAIMEQLETEK</sequence>
<protein>
    <submittedName>
        <fullName evidence="1">Uncharacterized protein</fullName>
    </submittedName>
</protein>